<dbReference type="Pfam" id="PF12684">
    <property type="entry name" value="DUF3799"/>
    <property type="match status" value="1"/>
</dbReference>
<protein>
    <submittedName>
        <fullName evidence="2">PD-(D/E)XK nuclease-like domain-containing protein</fullName>
    </submittedName>
</protein>
<reference evidence="2 3" key="1">
    <citation type="submission" date="2023-07" db="EMBL/GenBank/DDBJ databases">
        <authorList>
            <person name="Girao M."/>
            <person name="Carvalho M.F."/>
        </authorList>
    </citation>
    <scope>NUCLEOTIDE SEQUENCE [LARGE SCALE GENOMIC DNA]</scope>
    <source>
        <strain evidence="2 3">66/93</strain>
    </source>
</reference>
<organism evidence="2 3">
    <name type="scientific">Nocardiopsis tropica</name>
    <dbReference type="NCBI Taxonomy" id="109330"/>
    <lineage>
        <taxon>Bacteria</taxon>
        <taxon>Bacillati</taxon>
        <taxon>Actinomycetota</taxon>
        <taxon>Actinomycetes</taxon>
        <taxon>Streptosporangiales</taxon>
        <taxon>Nocardiopsidaceae</taxon>
        <taxon>Nocardiopsis</taxon>
    </lineage>
</organism>
<sequence>MTATDERTLSAITRPGVYDGIPEAVYHRDPVPGGSLSSSGARKLLAPSCPALFRYEQDHKQPHKAVFDFGRAAHEEVLGVGGGIEVVDAADWRGGDARKARDAAYDAGKTPLLPKDYKVVKAMADALKAHPIAGALFQPGTGKAEQSLFWKDPQTGVICRARFDWLPTQVKGRRLVIGDYKTCRSAAPADLSKAIHEHGYHQQDDWYRAGARALGIGDKHTSFVFIFQQKTAPYLVTVVELDWEARRIGAERNRHALKTYARCMETGVWPGFSDDIEVLSLPAYAERQHDEEFMA</sequence>
<feature type="domain" description="Putative exodeoxyribonuclease 8 PDDEXK-like" evidence="1">
    <location>
        <begin position="108"/>
        <end position="279"/>
    </location>
</feature>
<proteinExistence type="predicted"/>
<dbReference type="RefSeq" id="WP_330158810.1">
    <property type="nucleotide sequence ID" value="NZ_BAAAJA010000049.1"/>
</dbReference>
<evidence type="ECO:0000259" key="1">
    <source>
        <dbReference type="Pfam" id="PF12684"/>
    </source>
</evidence>
<evidence type="ECO:0000313" key="2">
    <source>
        <dbReference type="EMBL" id="MEE2051747.1"/>
    </source>
</evidence>
<accession>A0ABU7KSX3</accession>
<comment type="caution">
    <text evidence="2">The sequence shown here is derived from an EMBL/GenBank/DDBJ whole genome shotgun (WGS) entry which is preliminary data.</text>
</comment>
<dbReference type="InterPro" id="IPR011604">
    <property type="entry name" value="PDDEXK-like_dom_sf"/>
</dbReference>
<evidence type="ECO:0000313" key="3">
    <source>
        <dbReference type="Proteomes" id="UP001348641"/>
    </source>
</evidence>
<name>A0ABU7KSX3_9ACTN</name>
<gene>
    <name evidence="2" type="ORF">Q8A49_14700</name>
</gene>
<dbReference type="Gene3D" id="3.90.320.10">
    <property type="match status" value="1"/>
</dbReference>
<dbReference type="Proteomes" id="UP001348641">
    <property type="component" value="Unassembled WGS sequence"/>
</dbReference>
<dbReference type="EMBL" id="JAUUCC010000033">
    <property type="protein sequence ID" value="MEE2051747.1"/>
    <property type="molecule type" value="Genomic_DNA"/>
</dbReference>
<dbReference type="InterPro" id="IPR024432">
    <property type="entry name" value="Put_RecE_PDDEXK-like_dom"/>
</dbReference>